<sequence>MNHADIDKLVQSWIVDAADRPANQRVQQVVVRLLGDLCKAIEDLDITPSELWSGLAYMSAAGAANELGLLAAGLGLERFLDIRADEAEAKAGLAGGTPRTIEGPLYVAGAPESVGFARLDDGTESDIAETLFMQGTVYGQDGKPLPGAKVEVWHANLLGNYSFFDRTQSDFNLRRTIVTDADGRYQFRSIIPKGYGCPPDGTTQQLLDLLGRHGQRPAHIHFFVSAASHRKLTTQINIDGDEYLWDDFAFASREGLVPQIARVDDPAALTAKQLDKPFASIDFDFRLYGDTDAAPTSIVQRQRAAA</sequence>
<dbReference type="GO" id="GO:0042952">
    <property type="term" value="P:beta-ketoadipate pathway"/>
    <property type="evidence" value="ECO:0007669"/>
    <property type="project" value="UniProtKB-UniPathway"/>
</dbReference>
<dbReference type="Pfam" id="PF04444">
    <property type="entry name" value="Dioxygenase_N"/>
    <property type="match status" value="1"/>
</dbReference>
<dbReference type="GO" id="GO:0018576">
    <property type="term" value="F:catechol 1,2-dioxygenase activity"/>
    <property type="evidence" value="ECO:0007669"/>
    <property type="project" value="UniProtKB-EC"/>
</dbReference>
<name>A0A4Y9T690_9BURK</name>
<dbReference type="GO" id="GO:0008199">
    <property type="term" value="F:ferric iron binding"/>
    <property type="evidence" value="ECO:0007669"/>
    <property type="project" value="InterPro"/>
</dbReference>
<evidence type="ECO:0000256" key="6">
    <source>
        <dbReference type="ARBA" id="ARBA00022723"/>
    </source>
</evidence>
<proteinExistence type="inferred from homology"/>
<comment type="cofactor">
    <cofactor evidence="2">
        <name>Fe(3+)</name>
        <dbReference type="ChEBI" id="CHEBI:29034"/>
    </cofactor>
</comment>
<keyword evidence="9 12" id="KW-0560">Oxidoreductase</keyword>
<dbReference type="RefSeq" id="WP_135189269.1">
    <property type="nucleotide sequence ID" value="NZ_SPUM01000047.1"/>
</dbReference>
<dbReference type="UniPathway" id="UPA00157">
    <property type="reaction ID" value="UER00258"/>
</dbReference>
<evidence type="ECO:0000256" key="4">
    <source>
        <dbReference type="ARBA" id="ARBA00007825"/>
    </source>
</evidence>
<dbReference type="Pfam" id="PF00775">
    <property type="entry name" value="Dioxygenase_C"/>
    <property type="match status" value="1"/>
</dbReference>
<dbReference type="NCBIfam" id="TIGR02439">
    <property type="entry name" value="catechol_proteo"/>
    <property type="match status" value="1"/>
</dbReference>
<dbReference type="EMBL" id="SPUM01000047">
    <property type="protein sequence ID" value="TFW32888.1"/>
    <property type="molecule type" value="Genomic_DNA"/>
</dbReference>
<evidence type="ECO:0000256" key="10">
    <source>
        <dbReference type="ARBA" id="ARBA00023004"/>
    </source>
</evidence>
<dbReference type="Gene3D" id="2.60.130.10">
    <property type="entry name" value="Aromatic compound dioxygenase"/>
    <property type="match status" value="1"/>
</dbReference>
<keyword evidence="7" id="KW-0058">Aromatic hydrocarbons catabolism</keyword>
<dbReference type="PROSITE" id="PS00083">
    <property type="entry name" value="INTRADIOL_DIOXYGENAS"/>
    <property type="match status" value="1"/>
</dbReference>
<evidence type="ECO:0000313" key="12">
    <source>
        <dbReference type="EMBL" id="TFW32888.1"/>
    </source>
</evidence>
<dbReference type="InterPro" id="IPR015889">
    <property type="entry name" value="Intradiol_dOase_core"/>
</dbReference>
<evidence type="ECO:0000313" key="13">
    <source>
        <dbReference type="Proteomes" id="UP000297258"/>
    </source>
</evidence>
<evidence type="ECO:0000256" key="7">
    <source>
        <dbReference type="ARBA" id="ARBA00022797"/>
    </source>
</evidence>
<dbReference type="EC" id="1.13.11.1" evidence="5"/>
<dbReference type="Proteomes" id="UP000297258">
    <property type="component" value="Unassembled WGS sequence"/>
</dbReference>
<dbReference type="PANTHER" id="PTHR33711">
    <property type="entry name" value="DIOXYGENASE, PUTATIVE (AFU_ORTHOLOGUE AFUA_2G02910)-RELATED"/>
    <property type="match status" value="1"/>
</dbReference>
<comment type="caution">
    <text evidence="12">The sequence shown here is derived from an EMBL/GenBank/DDBJ whole genome shotgun (WGS) entry which is preliminary data.</text>
</comment>
<comment type="pathway">
    <text evidence="3">Aromatic compound metabolism; beta-ketoadipate pathway; 5-oxo-4,5-dihydro-2-furylacetate from catechol: step 1/3.</text>
</comment>
<evidence type="ECO:0000256" key="3">
    <source>
        <dbReference type="ARBA" id="ARBA00004957"/>
    </source>
</evidence>
<gene>
    <name evidence="12" type="primary">catA</name>
    <name evidence="12" type="ORF">E4O92_08150</name>
</gene>
<dbReference type="SUPFAM" id="SSF49482">
    <property type="entry name" value="Aromatic compound dioxygenase"/>
    <property type="match status" value="1"/>
</dbReference>
<keyword evidence="10" id="KW-0408">Iron</keyword>
<evidence type="ECO:0000259" key="11">
    <source>
        <dbReference type="PROSITE" id="PS00083"/>
    </source>
</evidence>
<dbReference type="InterPro" id="IPR000627">
    <property type="entry name" value="Intradiol_dOase_C"/>
</dbReference>
<dbReference type="OrthoDB" id="9800887at2"/>
<comment type="catalytic activity">
    <reaction evidence="1">
        <text>catechol + O2 = cis,cis-muconate + 2 H(+)</text>
        <dbReference type="Rhea" id="RHEA:23852"/>
        <dbReference type="ChEBI" id="CHEBI:15378"/>
        <dbReference type="ChEBI" id="CHEBI:15379"/>
        <dbReference type="ChEBI" id="CHEBI:18135"/>
        <dbReference type="ChEBI" id="CHEBI:32379"/>
        <dbReference type="EC" id="1.13.11.1"/>
    </reaction>
</comment>
<keyword evidence="8 12" id="KW-0223">Dioxygenase</keyword>
<evidence type="ECO:0000256" key="8">
    <source>
        <dbReference type="ARBA" id="ARBA00022964"/>
    </source>
</evidence>
<accession>A0A4Y9T690</accession>
<dbReference type="AlphaFoldDB" id="A0A4Y9T690"/>
<protein>
    <recommendedName>
        <fullName evidence="5">catechol 1,2-dioxygenase</fullName>
        <ecNumber evidence="5">1.13.11.1</ecNumber>
    </recommendedName>
</protein>
<evidence type="ECO:0000256" key="1">
    <source>
        <dbReference type="ARBA" id="ARBA00001312"/>
    </source>
</evidence>
<dbReference type="PANTHER" id="PTHR33711:SF7">
    <property type="entry name" value="INTRADIOL RING-CLEAVAGE DIOXYGENASES DOMAIN-CONTAINING PROTEIN-RELATED"/>
    <property type="match status" value="1"/>
</dbReference>
<dbReference type="InterPro" id="IPR050770">
    <property type="entry name" value="Intradiol_RC_Dioxygenase"/>
</dbReference>
<evidence type="ECO:0000256" key="5">
    <source>
        <dbReference type="ARBA" id="ARBA00013118"/>
    </source>
</evidence>
<keyword evidence="13" id="KW-1185">Reference proteome</keyword>
<organism evidence="12 13">
    <name type="scientific">Massilia horti</name>
    <dbReference type="NCBI Taxonomy" id="2562153"/>
    <lineage>
        <taxon>Bacteria</taxon>
        <taxon>Pseudomonadati</taxon>
        <taxon>Pseudomonadota</taxon>
        <taxon>Betaproteobacteria</taxon>
        <taxon>Burkholderiales</taxon>
        <taxon>Oxalobacteraceae</taxon>
        <taxon>Telluria group</taxon>
        <taxon>Massilia</taxon>
    </lineage>
</organism>
<dbReference type="InterPro" id="IPR012801">
    <property type="entry name" value="Cchol_dOase_prob"/>
</dbReference>
<reference evidence="12 13" key="1">
    <citation type="submission" date="2019-03" db="EMBL/GenBank/DDBJ databases">
        <title>Draft genome of Massilia hortus sp. nov., a novel bacterial species of the Oxalobacteraceae family.</title>
        <authorList>
            <person name="Peta V."/>
            <person name="Raths R."/>
            <person name="Bucking H."/>
        </authorList>
    </citation>
    <scope>NUCLEOTIDE SEQUENCE [LARGE SCALE GENOMIC DNA]</scope>
    <source>
        <strain evidence="12 13">ONC3</strain>
    </source>
</reference>
<evidence type="ECO:0000256" key="9">
    <source>
        <dbReference type="ARBA" id="ARBA00023002"/>
    </source>
</evidence>
<keyword evidence="6" id="KW-0479">Metal-binding</keyword>
<dbReference type="GO" id="GO:0019614">
    <property type="term" value="P:catechol-containing compound catabolic process"/>
    <property type="evidence" value="ECO:0007669"/>
    <property type="project" value="InterPro"/>
</dbReference>
<comment type="similarity">
    <text evidence="4">Belongs to the intradiol ring-cleavage dioxygenase family.</text>
</comment>
<feature type="domain" description="Intradiol ring-cleavage dioxygenases" evidence="11">
    <location>
        <begin position="133"/>
        <end position="161"/>
    </location>
</feature>
<evidence type="ECO:0000256" key="2">
    <source>
        <dbReference type="ARBA" id="ARBA00001965"/>
    </source>
</evidence>
<dbReference type="InterPro" id="IPR007535">
    <property type="entry name" value="Catechol_dOase_N"/>
</dbReference>